<dbReference type="NCBIfam" id="TIGR04183">
    <property type="entry name" value="Por_Secre_tail"/>
    <property type="match status" value="1"/>
</dbReference>
<dbReference type="SUPFAM" id="SSF49503">
    <property type="entry name" value="Cupredoxins"/>
    <property type="match status" value="1"/>
</dbReference>
<evidence type="ECO:0000313" key="3">
    <source>
        <dbReference type="EMBL" id="GAA4376280.1"/>
    </source>
</evidence>
<feature type="domain" description="Secretion system C-terminal sorting" evidence="2">
    <location>
        <begin position="126"/>
        <end position="201"/>
    </location>
</feature>
<reference evidence="4" key="1">
    <citation type="journal article" date="2019" name="Int. J. Syst. Evol. Microbiol.">
        <title>The Global Catalogue of Microorganisms (GCM) 10K type strain sequencing project: providing services to taxonomists for standard genome sequencing and annotation.</title>
        <authorList>
            <consortium name="The Broad Institute Genomics Platform"/>
            <consortium name="The Broad Institute Genome Sequencing Center for Infectious Disease"/>
            <person name="Wu L."/>
            <person name="Ma J."/>
        </authorList>
    </citation>
    <scope>NUCLEOTIDE SEQUENCE [LARGE SCALE GENOMIC DNA]</scope>
    <source>
        <strain evidence="4">JCM 17924</strain>
    </source>
</reference>
<accession>A0ABP8IWG9</accession>
<sequence length="207" mass="22125">MKTFTRLFFAIGLLLQLPAAAANFTITVGDNFYAPAALTISPGDVVTFQWQSGNHPTVSDNNAFPTFPMNSSARTRTLPAFTTPGQFAYHCQAHGAPLVGMFGIITVSAVPTSTLSLQNTSAAFNVYPNPARGGQVTLKLPDTKLTGEVRLRVSNIIGSEVRRVSLRPELLAAGQAVDLSSLPAGIYFCNLLVNDKVVATKRVTLQE</sequence>
<dbReference type="InterPro" id="IPR008972">
    <property type="entry name" value="Cupredoxin"/>
</dbReference>
<proteinExistence type="predicted"/>
<evidence type="ECO:0000256" key="1">
    <source>
        <dbReference type="SAM" id="SignalP"/>
    </source>
</evidence>
<feature type="signal peptide" evidence="1">
    <location>
        <begin position="1"/>
        <end position="21"/>
    </location>
</feature>
<dbReference type="RefSeq" id="WP_345221949.1">
    <property type="nucleotide sequence ID" value="NZ_BAABHA010000002.1"/>
</dbReference>
<feature type="chain" id="PRO_5047127425" description="Secretion system C-terminal sorting domain-containing protein" evidence="1">
    <location>
        <begin position="22"/>
        <end position="207"/>
    </location>
</feature>
<dbReference type="Proteomes" id="UP001500454">
    <property type="component" value="Unassembled WGS sequence"/>
</dbReference>
<evidence type="ECO:0000259" key="2">
    <source>
        <dbReference type="Pfam" id="PF18962"/>
    </source>
</evidence>
<evidence type="ECO:0000313" key="4">
    <source>
        <dbReference type="Proteomes" id="UP001500454"/>
    </source>
</evidence>
<comment type="caution">
    <text evidence="3">The sequence shown here is derived from an EMBL/GenBank/DDBJ whole genome shotgun (WGS) entry which is preliminary data.</text>
</comment>
<dbReference type="EMBL" id="BAABHA010000002">
    <property type="protein sequence ID" value="GAA4376280.1"/>
    <property type="molecule type" value="Genomic_DNA"/>
</dbReference>
<dbReference type="Gene3D" id="2.60.40.420">
    <property type="entry name" value="Cupredoxins - blue copper proteins"/>
    <property type="match status" value="1"/>
</dbReference>
<keyword evidence="4" id="KW-1185">Reference proteome</keyword>
<gene>
    <name evidence="3" type="ORF">GCM10023186_09970</name>
</gene>
<protein>
    <recommendedName>
        <fullName evidence="2">Secretion system C-terminal sorting domain-containing protein</fullName>
    </recommendedName>
</protein>
<dbReference type="InterPro" id="IPR026444">
    <property type="entry name" value="Secre_tail"/>
</dbReference>
<dbReference type="Pfam" id="PF18962">
    <property type="entry name" value="Por_Secre_tail"/>
    <property type="match status" value="1"/>
</dbReference>
<organism evidence="3 4">
    <name type="scientific">Hymenobacter koreensis</name>
    <dbReference type="NCBI Taxonomy" id="1084523"/>
    <lineage>
        <taxon>Bacteria</taxon>
        <taxon>Pseudomonadati</taxon>
        <taxon>Bacteroidota</taxon>
        <taxon>Cytophagia</taxon>
        <taxon>Cytophagales</taxon>
        <taxon>Hymenobacteraceae</taxon>
        <taxon>Hymenobacter</taxon>
    </lineage>
</organism>
<name>A0ABP8IWG9_9BACT</name>
<keyword evidence="1" id="KW-0732">Signal</keyword>